<evidence type="ECO:0000313" key="2">
    <source>
        <dbReference type="Proteomes" id="UP000293547"/>
    </source>
</evidence>
<dbReference type="Proteomes" id="UP000293547">
    <property type="component" value="Unassembled WGS sequence"/>
</dbReference>
<accession>A0ACB6F6N0</accession>
<sequence length="61" mass="6533">MAASTITQFFALSSSETSESDNIILAAESIDPRRDPEALIQPDEFKLQEGIHPLCGASEGP</sequence>
<gene>
    <name evidence="1" type="ORF">AG0111_0g11814</name>
</gene>
<proteinExistence type="predicted"/>
<organism evidence="1 2">
    <name type="scientific">Alternaria gaisen</name>
    <dbReference type="NCBI Taxonomy" id="167740"/>
    <lineage>
        <taxon>Eukaryota</taxon>
        <taxon>Fungi</taxon>
        <taxon>Dikarya</taxon>
        <taxon>Ascomycota</taxon>
        <taxon>Pezizomycotina</taxon>
        <taxon>Dothideomycetes</taxon>
        <taxon>Pleosporomycetidae</taxon>
        <taxon>Pleosporales</taxon>
        <taxon>Pleosporineae</taxon>
        <taxon>Pleosporaceae</taxon>
        <taxon>Alternaria</taxon>
        <taxon>Alternaria sect. Alternaria</taxon>
    </lineage>
</organism>
<name>A0ACB6F6N0_9PLEO</name>
<comment type="caution">
    <text evidence="1">The sequence shown here is derived from an EMBL/GenBank/DDBJ whole genome shotgun (WGS) entry which is preliminary data.</text>
</comment>
<keyword evidence="2" id="KW-1185">Reference proteome</keyword>
<protein>
    <submittedName>
        <fullName evidence="1">Uncharacterized protein</fullName>
    </submittedName>
</protein>
<dbReference type="EMBL" id="PDWZ02000014">
    <property type="protein sequence ID" value="KAB2100074.1"/>
    <property type="molecule type" value="Genomic_DNA"/>
</dbReference>
<evidence type="ECO:0000313" key="1">
    <source>
        <dbReference type="EMBL" id="KAB2100074.1"/>
    </source>
</evidence>
<reference evidence="1 2" key="1">
    <citation type="journal article" date="2019" name="bioRxiv">
        <title>Genomics, evolutionary history and diagnostics of the Alternaria alternata species group including apple and Asian pear pathotypes.</title>
        <authorList>
            <person name="Armitage A.D."/>
            <person name="Cockerton H.M."/>
            <person name="Sreenivasaprasad S."/>
            <person name="Woodhall J.W."/>
            <person name="Lane C.R."/>
            <person name="Harrison R.J."/>
            <person name="Clarkson J.P."/>
        </authorList>
    </citation>
    <scope>NUCLEOTIDE SEQUENCE [LARGE SCALE GENOMIC DNA]</scope>
    <source>
        <strain evidence="1 2">FERA 650</strain>
    </source>
</reference>